<dbReference type="PROSITE" id="PS01159">
    <property type="entry name" value="WW_DOMAIN_1"/>
    <property type="match status" value="1"/>
</dbReference>
<dbReference type="EMBL" id="CP151510">
    <property type="protein sequence ID" value="WZN64866.1"/>
    <property type="molecule type" value="Genomic_DNA"/>
</dbReference>
<dbReference type="Gene3D" id="3.30.1490.40">
    <property type="match status" value="1"/>
</dbReference>
<dbReference type="InterPro" id="IPR035445">
    <property type="entry name" value="GYF-like_dom_sf"/>
</dbReference>
<evidence type="ECO:0008006" key="6">
    <source>
        <dbReference type="Google" id="ProtNLM"/>
    </source>
</evidence>
<accession>A0AAX4PG79</accession>
<dbReference type="Proteomes" id="UP001472866">
    <property type="component" value="Chromosome 10"/>
</dbReference>
<organism evidence="4 5">
    <name type="scientific">Chloropicon roscoffensis</name>
    <dbReference type="NCBI Taxonomy" id="1461544"/>
    <lineage>
        <taxon>Eukaryota</taxon>
        <taxon>Viridiplantae</taxon>
        <taxon>Chlorophyta</taxon>
        <taxon>Chloropicophyceae</taxon>
        <taxon>Chloropicales</taxon>
        <taxon>Chloropicaceae</taxon>
        <taxon>Chloropicon</taxon>
    </lineage>
</organism>
<proteinExistence type="predicted"/>
<name>A0AAX4PG79_9CHLO</name>
<dbReference type="SUPFAM" id="SSF55277">
    <property type="entry name" value="GYF domain"/>
    <property type="match status" value="1"/>
</dbReference>
<feature type="domain" description="GYF" evidence="3">
    <location>
        <begin position="159"/>
        <end position="211"/>
    </location>
</feature>
<feature type="compositionally biased region" description="Basic residues" evidence="1">
    <location>
        <begin position="274"/>
        <end position="284"/>
    </location>
</feature>
<dbReference type="Gene3D" id="2.20.70.10">
    <property type="match status" value="1"/>
</dbReference>
<protein>
    <recommendedName>
        <fullName evidence="6">WW domain-containing protein</fullName>
    </recommendedName>
</protein>
<keyword evidence="5" id="KW-1185">Reference proteome</keyword>
<dbReference type="PROSITE" id="PS50829">
    <property type="entry name" value="GYF"/>
    <property type="match status" value="1"/>
</dbReference>
<evidence type="ECO:0000256" key="1">
    <source>
        <dbReference type="SAM" id="MobiDB-lite"/>
    </source>
</evidence>
<feature type="region of interest" description="Disordered" evidence="1">
    <location>
        <begin position="131"/>
        <end position="157"/>
    </location>
</feature>
<dbReference type="InterPro" id="IPR003169">
    <property type="entry name" value="GYF"/>
</dbReference>
<reference evidence="4 5" key="1">
    <citation type="submission" date="2024-03" db="EMBL/GenBank/DDBJ databases">
        <title>Complete genome sequence of the green alga Chloropicon roscoffensis RCC1871.</title>
        <authorList>
            <person name="Lemieux C."/>
            <person name="Pombert J.-F."/>
            <person name="Otis C."/>
            <person name="Turmel M."/>
        </authorList>
    </citation>
    <scope>NUCLEOTIDE SEQUENCE [LARGE SCALE GENOMIC DNA]</scope>
    <source>
        <strain evidence="4 5">RCC1871</strain>
    </source>
</reference>
<feature type="region of interest" description="Disordered" evidence="1">
    <location>
        <begin position="264"/>
        <end position="284"/>
    </location>
</feature>
<evidence type="ECO:0000313" key="5">
    <source>
        <dbReference type="Proteomes" id="UP001472866"/>
    </source>
</evidence>
<evidence type="ECO:0000259" key="3">
    <source>
        <dbReference type="PROSITE" id="PS50829"/>
    </source>
</evidence>
<dbReference type="SUPFAM" id="SSF51045">
    <property type="entry name" value="WW domain"/>
    <property type="match status" value="1"/>
</dbReference>
<feature type="domain" description="WW" evidence="2">
    <location>
        <begin position="95"/>
        <end position="123"/>
    </location>
</feature>
<gene>
    <name evidence="4" type="ORF">HKI87_10g64230</name>
</gene>
<dbReference type="InterPro" id="IPR001202">
    <property type="entry name" value="WW_dom"/>
</dbReference>
<dbReference type="AlphaFoldDB" id="A0AAX4PG79"/>
<dbReference type="PROSITE" id="PS50020">
    <property type="entry name" value="WW_DOMAIN_2"/>
    <property type="match status" value="1"/>
</dbReference>
<sequence length="284" mass="31292">MEAGEARARAAVVEAARISIGRVEKHWKVEHDVVAEDTKAKNLDFGSSADYYEAKRVQLNNSEQQEQEGVAPEEEPAMAAVDVADPAAGDDQDVWREAVDPHTNRLYYYCQARGLTQWERPSGDVRVVAAEEDGEGEDRGGAAVGRAMPASGVPRAQGSRTWRYRDLGGQTQGPFDLHTIVSWIPAMPMDVRVWCEDEGKDGRANAEAELQKWRGDPDLAAPFGEGGSITFADLAGRTDLLTRWREERGADNCLEYGIAPTVPAAEATYPEKRPAKKIKRPDRE</sequence>
<evidence type="ECO:0000313" key="4">
    <source>
        <dbReference type="EMBL" id="WZN64866.1"/>
    </source>
</evidence>
<dbReference type="InterPro" id="IPR036020">
    <property type="entry name" value="WW_dom_sf"/>
</dbReference>
<evidence type="ECO:0000259" key="2">
    <source>
        <dbReference type="PROSITE" id="PS50020"/>
    </source>
</evidence>